<evidence type="ECO:0000256" key="3">
    <source>
        <dbReference type="ARBA" id="ARBA00023125"/>
    </source>
</evidence>
<keyword evidence="1" id="KW-0547">Nucleotide-binding</keyword>
<keyword evidence="3" id="KW-0238">DNA-binding</keyword>
<dbReference type="Gene3D" id="3.40.1440.60">
    <property type="entry name" value="PriA, 3(prime) DNA-binding domain"/>
    <property type="match status" value="1"/>
</dbReference>
<dbReference type="Pfam" id="PF17764">
    <property type="entry name" value="PriA_3primeBD"/>
    <property type="match status" value="1"/>
</dbReference>
<keyword evidence="6" id="KW-1185">Reference proteome</keyword>
<dbReference type="InterPro" id="IPR041222">
    <property type="entry name" value="PriA_3primeBD"/>
</dbReference>
<keyword evidence="2" id="KW-0067">ATP-binding</keyword>
<protein>
    <submittedName>
        <fullName evidence="5">Primosomal protein N' (Replication factor Y)</fullName>
        <ecNumber evidence="5">3.6.4.-</ecNumber>
    </submittedName>
</protein>
<dbReference type="Gene3D" id="3.40.50.300">
    <property type="entry name" value="P-loop containing nucleotide triphosphate hydrolases"/>
    <property type="match status" value="1"/>
</dbReference>
<dbReference type="Proteomes" id="UP001230145">
    <property type="component" value="Unassembled WGS sequence"/>
</dbReference>
<sequence length="698" mass="74977">MTNDGLFGLPEFGHQEELLSLSPVARRVDGVERPVARVLLDMPQPHMDHLFDYQIPATMDAVEEGARVVVNVGQRKVGGFVVERTDVTALASLRPLARVVSPMRVLTPEVLQLARAVAARQAAPVAHCLRLAVPQRHARAEREFFEDPPSFGKSRVVDDSPWSAYIGGPEFATKVRAGAHPSAAVQMRARDRVHHLLPSLVSAVREAGESVLVVVPTPVMARQLAEDLERLVGEKPVLMISQDEHATRYRTFLSVLTGRARIVVGTRAAAWAPAEKLGMVVLVDDHHSTLRERRSPYVHAREVLALRAKLSGCSFVAFNFGPSPELAAMVARGRARWITPAPSAHRDGVAQIMAAQDFRIEGIDLARMPSSVFAVTREGLTRGPVLFLVPEAGYVPVTACNRCRQLATCPLCGGWLAISHPGAPLQCTRCSHVVRAFRCAECGGTQVRAVRIGSQRTAQEVGRAFRGTPIHVAGVGQSAGLDGSARIVVSTPGVIPDVEGGYTAAVVLDAGYLLRSNRLDAEVHFLRTIAHATALVRPRSAGGKLLVVGDVPTPLVGALHTWDMAGWAEGVLGERQPIALPPTACWVEVRADREGLRQYLGLLSAAAQAGLARQTGKDTPVGQAAPELPVDALLSGGAHDVVPGMAILGPQLAGDELLVYLRFPESERAERMATVYAALREASARRVSGVRVRVDPEL</sequence>
<proteinExistence type="predicted"/>
<organism evidence="5 6">
    <name type="scientific">Trueperella abortisuis</name>
    <dbReference type="NCBI Taxonomy" id="445930"/>
    <lineage>
        <taxon>Bacteria</taxon>
        <taxon>Bacillati</taxon>
        <taxon>Actinomycetota</taxon>
        <taxon>Actinomycetes</taxon>
        <taxon>Actinomycetales</taxon>
        <taxon>Actinomycetaceae</taxon>
        <taxon>Trueperella</taxon>
    </lineage>
</organism>
<dbReference type="EC" id="3.6.4.-" evidence="5"/>
<evidence type="ECO:0000256" key="1">
    <source>
        <dbReference type="ARBA" id="ARBA00022741"/>
    </source>
</evidence>
<feature type="domain" description="Primosomal protein N' 3' DNA-binding" evidence="4">
    <location>
        <begin position="37"/>
        <end position="134"/>
    </location>
</feature>
<dbReference type="RefSeq" id="WP_307634761.1">
    <property type="nucleotide sequence ID" value="NZ_JAUSQL010000001.1"/>
</dbReference>
<comment type="caution">
    <text evidence="5">The sequence shown here is derived from an EMBL/GenBank/DDBJ whole genome shotgun (WGS) entry which is preliminary data.</text>
</comment>
<dbReference type="InterPro" id="IPR042115">
    <property type="entry name" value="PriA_3primeBD_sf"/>
</dbReference>
<gene>
    <name evidence="5" type="ORF">J2S45_001054</name>
</gene>
<dbReference type="PANTHER" id="PTHR30580">
    <property type="entry name" value="PRIMOSOMAL PROTEIN N"/>
    <property type="match status" value="1"/>
</dbReference>
<dbReference type="GO" id="GO:0016787">
    <property type="term" value="F:hydrolase activity"/>
    <property type="evidence" value="ECO:0007669"/>
    <property type="project" value="UniProtKB-KW"/>
</dbReference>
<reference evidence="5 6" key="1">
    <citation type="submission" date="2023-07" db="EMBL/GenBank/DDBJ databases">
        <title>Sequencing the genomes of 1000 actinobacteria strains.</title>
        <authorList>
            <person name="Klenk H.-P."/>
        </authorList>
    </citation>
    <scope>NUCLEOTIDE SEQUENCE [LARGE SCALE GENOMIC DNA]</scope>
    <source>
        <strain evidence="5 6">DSM 19515</strain>
    </source>
</reference>
<dbReference type="SUPFAM" id="SSF52540">
    <property type="entry name" value="P-loop containing nucleoside triphosphate hydrolases"/>
    <property type="match status" value="1"/>
</dbReference>
<evidence type="ECO:0000259" key="4">
    <source>
        <dbReference type="Pfam" id="PF17764"/>
    </source>
</evidence>
<evidence type="ECO:0000256" key="2">
    <source>
        <dbReference type="ARBA" id="ARBA00022840"/>
    </source>
</evidence>
<keyword evidence="5" id="KW-0378">Hydrolase</keyword>
<dbReference type="EMBL" id="JAUSQL010000001">
    <property type="protein sequence ID" value="MDP9832375.1"/>
    <property type="molecule type" value="Genomic_DNA"/>
</dbReference>
<evidence type="ECO:0000313" key="5">
    <source>
        <dbReference type="EMBL" id="MDP9832375.1"/>
    </source>
</evidence>
<name>A0ABT9PI36_9ACTO</name>
<dbReference type="PANTHER" id="PTHR30580:SF0">
    <property type="entry name" value="PRIMOSOMAL PROTEIN N"/>
    <property type="match status" value="1"/>
</dbReference>
<accession>A0ABT9PI36</accession>
<dbReference type="InterPro" id="IPR027417">
    <property type="entry name" value="P-loop_NTPase"/>
</dbReference>
<evidence type="ECO:0000313" key="6">
    <source>
        <dbReference type="Proteomes" id="UP001230145"/>
    </source>
</evidence>